<dbReference type="Pfam" id="PF08240">
    <property type="entry name" value="ADH_N"/>
    <property type="match status" value="1"/>
</dbReference>
<dbReference type="SUPFAM" id="SSF51735">
    <property type="entry name" value="NAD(P)-binding Rossmann-fold domains"/>
    <property type="match status" value="1"/>
</dbReference>
<dbReference type="PANTHER" id="PTHR44013:SF1">
    <property type="entry name" value="ZINC-TYPE ALCOHOL DEHYDROGENASE-LIKE PROTEIN C16A3.02C"/>
    <property type="match status" value="1"/>
</dbReference>
<dbReference type="GO" id="GO:0016491">
    <property type="term" value="F:oxidoreductase activity"/>
    <property type="evidence" value="ECO:0007669"/>
    <property type="project" value="InterPro"/>
</dbReference>
<dbReference type="EMBL" id="JABDJR010000543">
    <property type="protein sequence ID" value="NNF07766.1"/>
    <property type="molecule type" value="Genomic_DNA"/>
</dbReference>
<accession>A0A7Y2E9M5</accession>
<dbReference type="SUPFAM" id="SSF50129">
    <property type="entry name" value="GroES-like"/>
    <property type="match status" value="1"/>
</dbReference>
<dbReference type="InterPro" id="IPR011032">
    <property type="entry name" value="GroES-like_sf"/>
</dbReference>
<dbReference type="AlphaFoldDB" id="A0A7Y2E9M5"/>
<dbReference type="Gene3D" id="3.90.180.10">
    <property type="entry name" value="Medium-chain alcohol dehydrogenases, catalytic domain"/>
    <property type="match status" value="1"/>
</dbReference>
<dbReference type="SMART" id="SM00829">
    <property type="entry name" value="PKS_ER"/>
    <property type="match status" value="1"/>
</dbReference>
<protein>
    <submittedName>
        <fullName evidence="2">NAD(P)-dependent alcohol dehydrogenase</fullName>
    </submittedName>
</protein>
<comment type="caution">
    <text evidence="2">The sequence shown here is derived from an EMBL/GenBank/DDBJ whole genome shotgun (WGS) entry which is preliminary data.</text>
</comment>
<sequence>MKAAVFPRYGPIEVLEVRELPKPSPRSTEILIKVCYSTVIAGDCELRSFSFPWWFWLPLRLYTGLFRPSRVKIPGQEFSGEVETVGNEVNGFKPGDQVFGATGPPFSGNAEYVCVSKTRALALKPAALSHDVAATIPTGGLNALHYVRMAELKPGSRILINGACGNIGSFAVQLAKFFGAEVTAVDAHEKLDALRGMGADHVIDYKREDFTKSERTYDAILDVVGKASFSGCLRRLTPKGRLVIANPNLRSILRGKWVSIKSDKKVRVQFADYKVEDLEYLSGLIEKGELRAIIDQTFELSQIQEAHRYVEEDHKKGNVVLRIPTG</sequence>
<feature type="domain" description="Enoyl reductase (ER)" evidence="1">
    <location>
        <begin position="10"/>
        <end position="321"/>
    </location>
</feature>
<proteinExistence type="predicted"/>
<dbReference type="PANTHER" id="PTHR44013">
    <property type="entry name" value="ZINC-TYPE ALCOHOL DEHYDROGENASE-LIKE PROTEIN C16A3.02C"/>
    <property type="match status" value="1"/>
</dbReference>
<dbReference type="CDD" id="cd08267">
    <property type="entry name" value="MDR1"/>
    <property type="match status" value="1"/>
</dbReference>
<evidence type="ECO:0000313" key="3">
    <source>
        <dbReference type="Proteomes" id="UP000547674"/>
    </source>
</evidence>
<dbReference type="InterPro" id="IPR036291">
    <property type="entry name" value="NAD(P)-bd_dom_sf"/>
</dbReference>
<dbReference type="Proteomes" id="UP000547674">
    <property type="component" value="Unassembled WGS sequence"/>
</dbReference>
<dbReference type="Gene3D" id="3.40.50.720">
    <property type="entry name" value="NAD(P)-binding Rossmann-like Domain"/>
    <property type="match status" value="1"/>
</dbReference>
<organism evidence="2 3">
    <name type="scientific">Eiseniibacteriota bacterium</name>
    <dbReference type="NCBI Taxonomy" id="2212470"/>
    <lineage>
        <taxon>Bacteria</taxon>
        <taxon>Candidatus Eiseniibacteriota</taxon>
    </lineage>
</organism>
<dbReference type="InterPro" id="IPR020843">
    <property type="entry name" value="ER"/>
</dbReference>
<reference evidence="2 3" key="1">
    <citation type="submission" date="2020-03" db="EMBL/GenBank/DDBJ databases">
        <title>Metabolic flexibility allows generalist bacteria to become dominant in a frequently disturbed ecosystem.</title>
        <authorList>
            <person name="Chen Y.-J."/>
            <person name="Leung P.M."/>
            <person name="Bay S.K."/>
            <person name="Hugenholtz P."/>
            <person name="Kessler A.J."/>
            <person name="Shelley G."/>
            <person name="Waite D.W."/>
            <person name="Cook P.L."/>
            <person name="Greening C."/>
        </authorList>
    </citation>
    <scope>NUCLEOTIDE SEQUENCE [LARGE SCALE GENOMIC DNA]</scope>
    <source>
        <strain evidence="2">SS_bin_28</strain>
    </source>
</reference>
<evidence type="ECO:0000259" key="1">
    <source>
        <dbReference type="SMART" id="SM00829"/>
    </source>
</evidence>
<dbReference type="InterPro" id="IPR052733">
    <property type="entry name" value="Chloroplast_QOR"/>
</dbReference>
<gene>
    <name evidence="2" type="ORF">HKN21_13465</name>
</gene>
<dbReference type="InterPro" id="IPR013154">
    <property type="entry name" value="ADH-like_N"/>
</dbReference>
<dbReference type="Pfam" id="PF13602">
    <property type="entry name" value="ADH_zinc_N_2"/>
    <property type="match status" value="1"/>
</dbReference>
<name>A0A7Y2E9M5_UNCEI</name>
<evidence type="ECO:0000313" key="2">
    <source>
        <dbReference type="EMBL" id="NNF07766.1"/>
    </source>
</evidence>